<comment type="caution">
    <text evidence="3">The sequence shown here is derived from an EMBL/GenBank/DDBJ whole genome shotgun (WGS) entry which is preliminary data.</text>
</comment>
<proteinExistence type="predicted"/>
<evidence type="ECO:0000313" key="3">
    <source>
        <dbReference type="EMBL" id="KAK7269146.1"/>
    </source>
</evidence>
<feature type="transmembrane region" description="Helical" evidence="1">
    <location>
        <begin position="15"/>
        <end position="37"/>
    </location>
</feature>
<organism evidence="3 4">
    <name type="scientific">Crotalaria pallida</name>
    <name type="common">Smooth rattlebox</name>
    <name type="synonym">Crotalaria striata</name>
    <dbReference type="NCBI Taxonomy" id="3830"/>
    <lineage>
        <taxon>Eukaryota</taxon>
        <taxon>Viridiplantae</taxon>
        <taxon>Streptophyta</taxon>
        <taxon>Embryophyta</taxon>
        <taxon>Tracheophyta</taxon>
        <taxon>Spermatophyta</taxon>
        <taxon>Magnoliopsida</taxon>
        <taxon>eudicotyledons</taxon>
        <taxon>Gunneridae</taxon>
        <taxon>Pentapetalae</taxon>
        <taxon>rosids</taxon>
        <taxon>fabids</taxon>
        <taxon>Fabales</taxon>
        <taxon>Fabaceae</taxon>
        <taxon>Papilionoideae</taxon>
        <taxon>50 kb inversion clade</taxon>
        <taxon>genistoids sensu lato</taxon>
        <taxon>core genistoids</taxon>
        <taxon>Crotalarieae</taxon>
        <taxon>Crotalaria</taxon>
    </lineage>
</organism>
<keyword evidence="4" id="KW-1185">Reference proteome</keyword>
<evidence type="ECO:0000256" key="1">
    <source>
        <dbReference type="SAM" id="Phobius"/>
    </source>
</evidence>
<reference evidence="3 4" key="1">
    <citation type="submission" date="2024-01" db="EMBL/GenBank/DDBJ databases">
        <title>The genomes of 5 underutilized Papilionoideae crops provide insights into root nodulation and disease resistanc.</title>
        <authorList>
            <person name="Yuan L."/>
        </authorList>
    </citation>
    <scope>NUCLEOTIDE SEQUENCE [LARGE SCALE GENOMIC DNA]</scope>
    <source>
        <strain evidence="3">ZHUSHIDOU_FW_LH</strain>
        <tissue evidence="3">Leaf</tissue>
    </source>
</reference>
<evidence type="ECO:0000313" key="4">
    <source>
        <dbReference type="Proteomes" id="UP001372338"/>
    </source>
</evidence>
<dbReference type="AlphaFoldDB" id="A0AAN9F7N3"/>
<keyword evidence="1" id="KW-0472">Membrane</keyword>
<dbReference type="InterPro" id="IPR005174">
    <property type="entry name" value="KIB1-4_b-propeller"/>
</dbReference>
<feature type="domain" description="KIB1-4 beta-propeller" evidence="2">
    <location>
        <begin position="28"/>
        <end position="176"/>
    </location>
</feature>
<keyword evidence="1" id="KW-1133">Transmembrane helix</keyword>
<evidence type="ECO:0000259" key="2">
    <source>
        <dbReference type="Pfam" id="PF03478"/>
    </source>
</evidence>
<dbReference type="Proteomes" id="UP001372338">
    <property type="component" value="Unassembled WGS sequence"/>
</dbReference>
<dbReference type="Pfam" id="PF03478">
    <property type="entry name" value="Beta-prop_KIB1-4"/>
    <property type="match status" value="1"/>
</dbReference>
<name>A0AAN9F7N3_CROPI</name>
<accession>A0AAN9F7N3</accession>
<dbReference type="EMBL" id="JAYWIO010000004">
    <property type="protein sequence ID" value="KAK7269146.1"/>
    <property type="molecule type" value="Genomic_DNA"/>
</dbReference>
<protein>
    <recommendedName>
        <fullName evidence="2">KIB1-4 beta-propeller domain-containing protein</fullName>
    </recommendedName>
</protein>
<keyword evidence="1" id="KW-0812">Transmembrane</keyword>
<gene>
    <name evidence="3" type="ORF">RIF29_21862</name>
</gene>
<sequence length="323" mass="36973">MITSLMLPFMNNNSVIWIILISSTIPLLIYVGIDGVIRTLNPFNKAHFDLPHLSTFPTVVDYQPDLQDNEYTTHEVGDRNIKQDDLMALAIYGDQNRLAWCKFGDTKWTNFSTPEITCPCLEDVIFYEGKIYGISWNAQLYVFDVKTSIGGFSEVPKPCDLNLRSVTERDYVLVVGYNSSVCMLPFSDGEGNWFLPSSLFPQQSKIGENRGSSVGVSDYKVNRGKDLYEEISDKTNKYGKKEIEKHNNDMVEHSESMNFEEGMKDNFEEERKKMMQLLMILPPLEDQKPMRLKLMIFGWGTSAPLNGSEKDFDLNMPLDDMQD</sequence>